<gene>
    <name evidence="3" type="ORF">ACFQL7_27865</name>
</gene>
<dbReference type="Gene3D" id="3.40.50.720">
    <property type="entry name" value="NAD(P)-binding Rossmann-like Domain"/>
    <property type="match status" value="1"/>
</dbReference>
<dbReference type="InterPro" id="IPR036291">
    <property type="entry name" value="NAD(P)-bd_dom_sf"/>
</dbReference>
<evidence type="ECO:0000256" key="2">
    <source>
        <dbReference type="ARBA" id="ARBA00023002"/>
    </source>
</evidence>
<dbReference type="Proteomes" id="UP001596417">
    <property type="component" value="Unassembled WGS sequence"/>
</dbReference>
<dbReference type="CDD" id="cd05233">
    <property type="entry name" value="SDR_c"/>
    <property type="match status" value="1"/>
</dbReference>
<keyword evidence="2 3" id="KW-0560">Oxidoreductase</keyword>
<sequence length="255" mass="27607">MTNHTDTIVLVPGGAGEVGAGIVQAFLDTGPTVIVPSRSQDHPDDLHKHLESTGTATDQLTSLVGNIGQIDGAKELRDDILEQFGRVDTVVASLGGPQPIERLIDVPQEMWDQVIDNFMTAHFVVARTFLPLLAEQDEGSYTMINGLSGPTGDIAAPASGLMAIASAGEHMLMRALAESAEHHGESVRINELVPLTPLITRSRTNTDSEWMPAEEFGLVAVALAMEYNYHREAIGVYSQSDVRRWQVRSGEWTPV</sequence>
<dbReference type="EC" id="1.1.1.-" evidence="3"/>
<evidence type="ECO:0000313" key="4">
    <source>
        <dbReference type="Proteomes" id="UP001596417"/>
    </source>
</evidence>
<comment type="caution">
    <text evidence="3">The sequence shown here is derived from an EMBL/GenBank/DDBJ whole genome shotgun (WGS) entry which is preliminary data.</text>
</comment>
<keyword evidence="4" id="KW-1185">Reference proteome</keyword>
<dbReference type="EMBL" id="JBHTAX010000007">
    <property type="protein sequence ID" value="MFC7193229.1"/>
    <property type="molecule type" value="Genomic_DNA"/>
</dbReference>
<dbReference type="SUPFAM" id="SSF51735">
    <property type="entry name" value="NAD(P)-binding Rossmann-fold domains"/>
    <property type="match status" value="1"/>
</dbReference>
<accession>A0ABD5YV84</accession>
<organism evidence="3 4">
    <name type="scientific">Halocatena marina</name>
    <dbReference type="NCBI Taxonomy" id="2934937"/>
    <lineage>
        <taxon>Archaea</taxon>
        <taxon>Methanobacteriati</taxon>
        <taxon>Methanobacteriota</taxon>
        <taxon>Stenosarchaea group</taxon>
        <taxon>Halobacteria</taxon>
        <taxon>Halobacteriales</taxon>
        <taxon>Natronomonadaceae</taxon>
        <taxon>Halocatena</taxon>
    </lineage>
</organism>
<dbReference type="AlphaFoldDB" id="A0ABD5YV84"/>
<name>A0ABD5YV84_9EURY</name>
<proteinExistence type="inferred from homology"/>
<protein>
    <submittedName>
        <fullName evidence="3">SDR family NAD(P)-dependent oxidoreductase</fullName>
        <ecNumber evidence="3">1.1.1.-</ecNumber>
    </submittedName>
</protein>
<dbReference type="RefSeq" id="WP_390207065.1">
    <property type="nucleotide sequence ID" value="NZ_JBHTAX010000007.1"/>
</dbReference>
<dbReference type="GO" id="GO:0016491">
    <property type="term" value="F:oxidoreductase activity"/>
    <property type="evidence" value="ECO:0007669"/>
    <property type="project" value="UniProtKB-KW"/>
</dbReference>
<evidence type="ECO:0000256" key="1">
    <source>
        <dbReference type="ARBA" id="ARBA00006484"/>
    </source>
</evidence>
<dbReference type="Pfam" id="PF00106">
    <property type="entry name" value="adh_short"/>
    <property type="match status" value="1"/>
</dbReference>
<dbReference type="InterPro" id="IPR002347">
    <property type="entry name" value="SDR_fam"/>
</dbReference>
<evidence type="ECO:0000313" key="3">
    <source>
        <dbReference type="EMBL" id="MFC7193229.1"/>
    </source>
</evidence>
<comment type="similarity">
    <text evidence="1">Belongs to the short-chain dehydrogenases/reductases (SDR) family.</text>
</comment>
<reference evidence="3 4" key="1">
    <citation type="journal article" date="2019" name="Int. J. Syst. Evol. Microbiol.">
        <title>The Global Catalogue of Microorganisms (GCM) 10K type strain sequencing project: providing services to taxonomists for standard genome sequencing and annotation.</title>
        <authorList>
            <consortium name="The Broad Institute Genomics Platform"/>
            <consortium name="The Broad Institute Genome Sequencing Center for Infectious Disease"/>
            <person name="Wu L."/>
            <person name="Ma J."/>
        </authorList>
    </citation>
    <scope>NUCLEOTIDE SEQUENCE [LARGE SCALE GENOMIC DNA]</scope>
    <source>
        <strain evidence="3 4">RDMS1</strain>
    </source>
</reference>
<dbReference type="PANTHER" id="PTHR43669">
    <property type="entry name" value="5-KETO-D-GLUCONATE 5-REDUCTASE"/>
    <property type="match status" value="1"/>
</dbReference>
<dbReference type="PANTHER" id="PTHR43669:SF3">
    <property type="entry name" value="ALCOHOL DEHYDROGENASE, PUTATIVE (AFU_ORTHOLOGUE AFUA_3G03445)-RELATED"/>
    <property type="match status" value="1"/>
</dbReference>